<feature type="transmembrane region" description="Helical" evidence="3">
    <location>
        <begin position="153"/>
        <end position="171"/>
    </location>
</feature>
<evidence type="ECO:0000256" key="2">
    <source>
        <dbReference type="SAM" id="MobiDB-lite"/>
    </source>
</evidence>
<dbReference type="EMBL" id="JAVDBT010000002">
    <property type="protein sequence ID" value="MDQ2065292.1"/>
    <property type="molecule type" value="Genomic_DNA"/>
</dbReference>
<feature type="transmembrane region" description="Helical" evidence="3">
    <location>
        <begin position="41"/>
        <end position="68"/>
    </location>
</feature>
<proteinExistence type="inferred from homology"/>
<dbReference type="SUPFAM" id="SSF160544">
    <property type="entry name" value="EscU C-terminal domain-like"/>
    <property type="match status" value="1"/>
</dbReference>
<reference evidence="4 5" key="1">
    <citation type="submission" date="2023-08" db="EMBL/GenBank/DDBJ databases">
        <title>Characterization of two Paracoccaceae strains isolated from Phycosphere and proposal of Xinfangfangia lacusdiani sp. nov.</title>
        <authorList>
            <person name="Deng Y."/>
            <person name="Zhang Y.Q."/>
        </authorList>
    </citation>
    <scope>NUCLEOTIDE SEQUENCE [LARGE SCALE GENOMIC DNA]</scope>
    <source>
        <strain evidence="4 5">CPCC 101601</strain>
    </source>
</reference>
<comment type="similarity">
    <text evidence="1">Belongs to the type III secretion exporter family.</text>
</comment>
<keyword evidence="3" id="KW-0472">Membrane</keyword>
<feature type="transmembrane region" description="Helical" evidence="3">
    <location>
        <begin position="196"/>
        <end position="214"/>
    </location>
</feature>
<feature type="compositionally biased region" description="Basic and acidic residues" evidence="2">
    <location>
        <begin position="12"/>
        <end position="25"/>
    </location>
</feature>
<dbReference type="InterPro" id="IPR029025">
    <property type="entry name" value="T3SS_substrate_exporter_C"/>
</dbReference>
<keyword evidence="3" id="KW-1133">Transmembrane helix</keyword>
<evidence type="ECO:0000313" key="5">
    <source>
        <dbReference type="Proteomes" id="UP001239680"/>
    </source>
</evidence>
<evidence type="ECO:0000256" key="1">
    <source>
        <dbReference type="ARBA" id="ARBA00010690"/>
    </source>
</evidence>
<organism evidence="4 5">
    <name type="scientific">Pseudogemmobacter lacusdianii</name>
    <dbReference type="NCBI Taxonomy" id="3069608"/>
    <lineage>
        <taxon>Bacteria</taxon>
        <taxon>Pseudomonadati</taxon>
        <taxon>Pseudomonadota</taxon>
        <taxon>Alphaproteobacteria</taxon>
        <taxon>Rhodobacterales</taxon>
        <taxon>Paracoccaceae</taxon>
        <taxon>Pseudogemmobacter</taxon>
    </lineage>
</organism>
<gene>
    <name evidence="4" type="ORF">Q9295_02805</name>
</gene>
<dbReference type="Proteomes" id="UP001239680">
    <property type="component" value="Unassembled WGS sequence"/>
</dbReference>
<feature type="region of interest" description="Disordered" evidence="2">
    <location>
        <begin position="1"/>
        <end position="25"/>
    </location>
</feature>
<protein>
    <submittedName>
        <fullName evidence="4">Flagellar type III secretion system protein FlhB</fullName>
    </submittedName>
</protein>
<dbReference type="PANTHER" id="PTHR30531">
    <property type="entry name" value="FLAGELLAR BIOSYNTHETIC PROTEIN FLHB"/>
    <property type="match status" value="1"/>
</dbReference>
<keyword evidence="4" id="KW-0966">Cell projection</keyword>
<feature type="compositionally biased region" description="Acidic residues" evidence="2">
    <location>
        <begin position="1"/>
        <end position="11"/>
    </location>
</feature>
<name>A0ABU0VU85_9RHOB</name>
<comment type="caution">
    <text evidence="4">The sequence shown here is derived from an EMBL/GenBank/DDBJ whole genome shotgun (WGS) entry which is preliminary data.</text>
</comment>
<dbReference type="RefSeq" id="WP_306678984.1">
    <property type="nucleotide sequence ID" value="NZ_JAVDBT010000002.1"/>
</dbReference>
<dbReference type="PRINTS" id="PR00950">
    <property type="entry name" value="TYPE3IMSPROT"/>
</dbReference>
<evidence type="ECO:0000313" key="4">
    <source>
        <dbReference type="EMBL" id="MDQ2065292.1"/>
    </source>
</evidence>
<keyword evidence="3" id="KW-0812">Transmembrane</keyword>
<evidence type="ECO:0000256" key="3">
    <source>
        <dbReference type="SAM" id="Phobius"/>
    </source>
</evidence>
<dbReference type="Gene3D" id="6.10.250.2080">
    <property type="match status" value="1"/>
</dbReference>
<keyword evidence="4" id="KW-0282">Flagellum</keyword>
<keyword evidence="5" id="KW-1185">Reference proteome</keyword>
<dbReference type="Gene3D" id="3.40.1690.10">
    <property type="entry name" value="secretion proteins EscU"/>
    <property type="match status" value="1"/>
</dbReference>
<dbReference type="Pfam" id="PF01312">
    <property type="entry name" value="Bac_export_2"/>
    <property type="match status" value="1"/>
</dbReference>
<dbReference type="InterPro" id="IPR006135">
    <property type="entry name" value="T3SS_substrate_exporter"/>
</dbReference>
<accession>A0ABU0VU85</accession>
<sequence length="360" mass="39885">MAAGTEDEGEKEYDPSERKLSRAREEGDVLRSEDLQAAAGLAGLVLGLILMGGWAVTTAGQAGMQLLAQPDRLAGLVGKGAMPQLGGIILQMVAPFVGILLTSAGGVVLWLLASRSLIFTPTKLSFKTSRISIVSHAKQKFGRSGMVEFAKRFAKMMAVAALLSWFLQRSLPEVIMASWLEPGLFARLMAEEVQRFLILFFVISTCFGLADYLWQRLEFARRNRMTRKELLDEMKESEGDPHLRADRRRRAQEIATRQMLAEVPKADVVIVNPTHYAVALSWARGKDAAPRCVAKGCDEIAVRIRARAQENGVPIRRDPPTARAIFATVELGRQIKREHYAAVAAAIRFAEAMRKKARRR</sequence>
<keyword evidence="4" id="KW-0969">Cilium</keyword>
<feature type="transmembrane region" description="Helical" evidence="3">
    <location>
        <begin position="88"/>
        <end position="113"/>
    </location>
</feature>
<dbReference type="PANTHER" id="PTHR30531:SF12">
    <property type="entry name" value="FLAGELLAR BIOSYNTHETIC PROTEIN FLHB"/>
    <property type="match status" value="1"/>
</dbReference>